<dbReference type="InterPro" id="IPR006665">
    <property type="entry name" value="OmpA-like"/>
</dbReference>
<accession>A0A7W8XW11</accession>
<keyword evidence="2 4" id="KW-0472">Membrane</keyword>
<keyword evidence="5" id="KW-0732">Signal</keyword>
<evidence type="ECO:0000256" key="4">
    <source>
        <dbReference type="PROSITE-ProRule" id="PRU00473"/>
    </source>
</evidence>
<dbReference type="AlphaFoldDB" id="A0A7W8XW11"/>
<feature type="signal peptide" evidence="5">
    <location>
        <begin position="1"/>
        <end position="25"/>
    </location>
</feature>
<dbReference type="SUPFAM" id="SSF103088">
    <property type="entry name" value="OmpA-like"/>
    <property type="match status" value="1"/>
</dbReference>
<protein>
    <submittedName>
        <fullName evidence="7">Outer membrane protein OmpA-like peptidoglycan-associated protein</fullName>
    </submittedName>
</protein>
<dbReference type="InterPro" id="IPR050330">
    <property type="entry name" value="Bact_OuterMem_StrucFunc"/>
</dbReference>
<feature type="domain" description="OmpA-like" evidence="6">
    <location>
        <begin position="72"/>
        <end position="190"/>
    </location>
</feature>
<dbReference type="GO" id="GO:0009279">
    <property type="term" value="C:cell outer membrane"/>
    <property type="evidence" value="ECO:0007669"/>
    <property type="project" value="UniProtKB-SubCell"/>
</dbReference>
<evidence type="ECO:0000256" key="2">
    <source>
        <dbReference type="ARBA" id="ARBA00023136"/>
    </source>
</evidence>
<name>A0A7W8XW11_9HYPH</name>
<comment type="caution">
    <text evidence="7">The sequence shown here is derived from an EMBL/GenBank/DDBJ whole genome shotgun (WGS) entry which is preliminary data.</text>
</comment>
<dbReference type="PANTHER" id="PTHR30329:SF21">
    <property type="entry name" value="LIPOPROTEIN YIAD-RELATED"/>
    <property type="match status" value="1"/>
</dbReference>
<evidence type="ECO:0000256" key="1">
    <source>
        <dbReference type="ARBA" id="ARBA00004442"/>
    </source>
</evidence>
<comment type="subcellular location">
    <subcellularLocation>
        <location evidence="1">Cell outer membrane</location>
    </subcellularLocation>
</comment>
<dbReference type="CDD" id="cd07185">
    <property type="entry name" value="OmpA_C-like"/>
    <property type="match status" value="1"/>
</dbReference>
<dbReference type="InterPro" id="IPR006664">
    <property type="entry name" value="OMP_bac"/>
</dbReference>
<feature type="chain" id="PRO_5031168149" evidence="5">
    <location>
        <begin position="26"/>
        <end position="194"/>
    </location>
</feature>
<evidence type="ECO:0000256" key="3">
    <source>
        <dbReference type="ARBA" id="ARBA00023237"/>
    </source>
</evidence>
<dbReference type="InterPro" id="IPR036737">
    <property type="entry name" value="OmpA-like_sf"/>
</dbReference>
<evidence type="ECO:0000313" key="8">
    <source>
        <dbReference type="Proteomes" id="UP000549882"/>
    </source>
</evidence>
<evidence type="ECO:0000256" key="5">
    <source>
        <dbReference type="SAM" id="SignalP"/>
    </source>
</evidence>
<dbReference type="PANTHER" id="PTHR30329">
    <property type="entry name" value="STATOR ELEMENT OF FLAGELLAR MOTOR COMPLEX"/>
    <property type="match status" value="1"/>
</dbReference>
<evidence type="ECO:0000259" key="6">
    <source>
        <dbReference type="PROSITE" id="PS51123"/>
    </source>
</evidence>
<sequence length="194" mass="21031">MLRRSFKTLAVLAAIGLLPAGISFAQDVSQQRIISGLGKLKAAAPVIDVELLRQEAISGTGKQMSALPNWSKIAKLPQMVVEINFENDSVAIEPKSYRTLGMLADALHHPNLWAYKFLVIGHASSTGDEKHNLDLSQQRAVAIKEALATTFAVDPQRLYAVGVGEAFPIEGSKTDAANNRRVQLVNLGVFTQKK</sequence>
<dbReference type="RefSeq" id="WP_183939952.1">
    <property type="nucleotide sequence ID" value="NZ_JACHBI010000013.1"/>
</dbReference>
<dbReference type="PRINTS" id="PR01021">
    <property type="entry name" value="OMPADOMAIN"/>
</dbReference>
<keyword evidence="3" id="KW-0998">Cell outer membrane</keyword>
<dbReference type="EMBL" id="JACHBI010000013">
    <property type="protein sequence ID" value="MBB5576625.1"/>
    <property type="molecule type" value="Genomic_DNA"/>
</dbReference>
<dbReference type="Pfam" id="PF00691">
    <property type="entry name" value="OmpA"/>
    <property type="match status" value="1"/>
</dbReference>
<organism evidence="7 8">
    <name type="scientific">Rhizobium paranaense</name>
    <dbReference type="NCBI Taxonomy" id="1650438"/>
    <lineage>
        <taxon>Bacteria</taxon>
        <taxon>Pseudomonadati</taxon>
        <taxon>Pseudomonadota</taxon>
        <taxon>Alphaproteobacteria</taxon>
        <taxon>Hyphomicrobiales</taxon>
        <taxon>Rhizobiaceae</taxon>
        <taxon>Rhizobium/Agrobacterium group</taxon>
        <taxon>Rhizobium</taxon>
    </lineage>
</organism>
<reference evidence="7 8" key="1">
    <citation type="submission" date="2020-08" db="EMBL/GenBank/DDBJ databases">
        <title>Genomic Encyclopedia of Type Strains, Phase IV (KMG-V): Genome sequencing to study the core and pangenomes of soil and plant-associated prokaryotes.</title>
        <authorList>
            <person name="Whitman W."/>
        </authorList>
    </citation>
    <scope>NUCLEOTIDE SEQUENCE [LARGE SCALE GENOMIC DNA]</scope>
    <source>
        <strain evidence="7 8">SEMIA 4064</strain>
    </source>
</reference>
<dbReference type="Gene3D" id="3.30.1330.60">
    <property type="entry name" value="OmpA-like domain"/>
    <property type="match status" value="1"/>
</dbReference>
<dbReference type="Proteomes" id="UP000549882">
    <property type="component" value="Unassembled WGS sequence"/>
</dbReference>
<proteinExistence type="predicted"/>
<gene>
    <name evidence="7" type="ORF">GGD50_005270</name>
</gene>
<keyword evidence="8" id="KW-1185">Reference proteome</keyword>
<evidence type="ECO:0000313" key="7">
    <source>
        <dbReference type="EMBL" id="MBB5576625.1"/>
    </source>
</evidence>
<dbReference type="PROSITE" id="PS51123">
    <property type="entry name" value="OMPA_2"/>
    <property type="match status" value="1"/>
</dbReference>